<protein>
    <submittedName>
        <fullName evidence="1">Uncharacterized protein</fullName>
    </submittedName>
</protein>
<keyword evidence="2" id="KW-1185">Reference proteome</keyword>
<reference evidence="1 2" key="1">
    <citation type="submission" date="2020-07" db="EMBL/GenBank/DDBJ databases">
        <title>Sequencing the genomes of 1000 actinobacteria strains.</title>
        <authorList>
            <person name="Klenk H.-P."/>
        </authorList>
    </citation>
    <scope>NUCLEOTIDE SEQUENCE [LARGE SCALE GENOMIC DNA]</scope>
    <source>
        <strain evidence="1 2">DSM 40398</strain>
    </source>
</reference>
<accession>A0A7Y9JD89</accession>
<name>A0A7Y9JD89_9ACTN</name>
<gene>
    <name evidence="1" type="ORF">BJY14_000780</name>
</gene>
<comment type="caution">
    <text evidence="1">The sequence shown here is derived from an EMBL/GenBank/DDBJ whole genome shotgun (WGS) entry which is preliminary data.</text>
</comment>
<dbReference type="RefSeq" id="WP_179842327.1">
    <property type="nucleotide sequence ID" value="NZ_JACCBA010000001.1"/>
</dbReference>
<organism evidence="1 2">
    <name type="scientific">Actinomadura luteofluorescens</name>
    <dbReference type="NCBI Taxonomy" id="46163"/>
    <lineage>
        <taxon>Bacteria</taxon>
        <taxon>Bacillati</taxon>
        <taxon>Actinomycetota</taxon>
        <taxon>Actinomycetes</taxon>
        <taxon>Streptosporangiales</taxon>
        <taxon>Thermomonosporaceae</taxon>
        <taxon>Actinomadura</taxon>
    </lineage>
</organism>
<dbReference type="Proteomes" id="UP000529783">
    <property type="component" value="Unassembled WGS sequence"/>
</dbReference>
<dbReference type="EMBL" id="JACCBA010000001">
    <property type="protein sequence ID" value="NYD44797.1"/>
    <property type="molecule type" value="Genomic_DNA"/>
</dbReference>
<proteinExistence type="predicted"/>
<dbReference type="AlphaFoldDB" id="A0A7Y9JD89"/>
<evidence type="ECO:0000313" key="2">
    <source>
        <dbReference type="Proteomes" id="UP000529783"/>
    </source>
</evidence>
<sequence>MTVPDLLPDAEKPPHVPSITTWSRLEPRTRAEDLSPALEARTADPLWFLARQWQLGEFQGEDAGSPVLARLDVESARFTEVRYGPAGGPAAPMPAARPLEAVVEAEDTGGAHDLRWAAEIGQELLRLLSEHGAGAVRAAVVARYPIPGPPADGPSAADETTAGYLRIMAGRAPHGTDVLRDYAKGAFPGSVNVPAELTASVTAAVTGWLDWLQVGERPSGTSDPGHLMRLPGVLAPAPGGAAQDPPWPPDGFLPLVDTPGPDVRTWQRERMEYAFAVAATGSGGETVLTAPEYGGDRLDWYHLDHDPDASLHAPSDTERRTRVVVPTRAAYPGMPATRFWEMEDADVNLGRIGAGPTDLARMVLVEYATVYGNDHFVIPVDVPSGSVTRIRSLVVTDSFGVRTLVPATGPGGGTSQGWGLFRPASARGESPSPLLVLPPTTSSTLSSAPVEEVRFLRDETANLAWAVERTVTGATGEPIDRDGQVPRARVPARADVPGLPELTYTFATTVPENWVPLVPTPEDGRPDGVRLRRVPLQQPTRGGAPVPIIGHSRVLDWTLAPDTGRVVRLAVPEEEVGRAGLRVVREWRLARWTDGSVHLWLARAKRTGGGTASSGLRYDAVAPR</sequence>
<evidence type="ECO:0000313" key="1">
    <source>
        <dbReference type="EMBL" id="NYD44797.1"/>
    </source>
</evidence>